<dbReference type="RefSeq" id="XP_024719086.1">
    <property type="nucleotide sequence ID" value="XM_024864417.1"/>
</dbReference>
<dbReference type="InParanoid" id="A0A2T3AWP5"/>
<proteinExistence type="predicted"/>
<evidence type="ECO:0000313" key="1">
    <source>
        <dbReference type="EMBL" id="PSS13095.1"/>
    </source>
</evidence>
<dbReference type="STRING" id="857342.A0A2T3AWP5"/>
<sequence>MTSLLKKDVALARPMFDPLPGSVHIKALVKRTALKKHRLSDHVLGCIYLGLYLGVFKKVEADIFETCFVRDVKLGKIHVHFGEAFTDPDGNVMAVNGKLFCGDVTNFAVSTYTFDTTNQHPGFHDWVSDALYAGSTIHDEDAAPLIHAALILNMTMLKEIMAVNGCGIGELLERTLVDTPGRKLRQLGIKLIPNDPTVMEKTYQSRGGSCTAFTLRVIIEAGRSFDEFTIGSNKLHRVAWDNDYLICSSKKMMMVTEPSNFRDGGFMDPTLRNSSFQQEE</sequence>
<dbReference type="GeneID" id="36572498"/>
<reference evidence="1 2" key="1">
    <citation type="journal article" date="2018" name="New Phytol.">
        <title>Comparative genomics and transcriptomics depict ericoid mycorrhizal fungi as versatile saprotrophs and plant mutualists.</title>
        <authorList>
            <person name="Martino E."/>
            <person name="Morin E."/>
            <person name="Grelet G.A."/>
            <person name="Kuo A."/>
            <person name="Kohler A."/>
            <person name="Daghino S."/>
            <person name="Barry K.W."/>
            <person name="Cichocki N."/>
            <person name="Clum A."/>
            <person name="Dockter R.B."/>
            <person name="Hainaut M."/>
            <person name="Kuo R.C."/>
            <person name="LaButti K."/>
            <person name="Lindahl B.D."/>
            <person name="Lindquist E.A."/>
            <person name="Lipzen A."/>
            <person name="Khouja H.R."/>
            <person name="Magnuson J."/>
            <person name="Murat C."/>
            <person name="Ohm R.A."/>
            <person name="Singer S.W."/>
            <person name="Spatafora J.W."/>
            <person name="Wang M."/>
            <person name="Veneault-Fourrey C."/>
            <person name="Henrissat B."/>
            <person name="Grigoriev I.V."/>
            <person name="Martin F.M."/>
            <person name="Perotto S."/>
        </authorList>
    </citation>
    <scope>NUCLEOTIDE SEQUENCE [LARGE SCALE GENOMIC DNA]</scope>
    <source>
        <strain evidence="1 2">ATCC 22711</strain>
    </source>
</reference>
<name>A0A2T3AWP5_AMORE</name>
<dbReference type="OrthoDB" id="3437804at2759"/>
<dbReference type="Proteomes" id="UP000241818">
    <property type="component" value="Unassembled WGS sequence"/>
</dbReference>
<protein>
    <submittedName>
        <fullName evidence="1">Uncharacterized protein</fullName>
    </submittedName>
</protein>
<evidence type="ECO:0000313" key="2">
    <source>
        <dbReference type="Proteomes" id="UP000241818"/>
    </source>
</evidence>
<accession>A0A2T3AWP5</accession>
<dbReference type="AlphaFoldDB" id="A0A2T3AWP5"/>
<organism evidence="1 2">
    <name type="scientific">Amorphotheca resinae ATCC 22711</name>
    <dbReference type="NCBI Taxonomy" id="857342"/>
    <lineage>
        <taxon>Eukaryota</taxon>
        <taxon>Fungi</taxon>
        <taxon>Dikarya</taxon>
        <taxon>Ascomycota</taxon>
        <taxon>Pezizomycotina</taxon>
        <taxon>Leotiomycetes</taxon>
        <taxon>Helotiales</taxon>
        <taxon>Amorphothecaceae</taxon>
        <taxon>Amorphotheca</taxon>
    </lineage>
</organism>
<keyword evidence="2" id="KW-1185">Reference proteome</keyword>
<dbReference type="EMBL" id="KZ679014">
    <property type="protein sequence ID" value="PSS13095.1"/>
    <property type="molecule type" value="Genomic_DNA"/>
</dbReference>
<gene>
    <name evidence="1" type="ORF">M430DRAFT_21004</name>
</gene>